<evidence type="ECO:0000313" key="1">
    <source>
        <dbReference type="EMBL" id="GFY44874.1"/>
    </source>
</evidence>
<protein>
    <submittedName>
        <fullName evidence="1">Uncharacterized protein</fullName>
    </submittedName>
</protein>
<name>A0A8X6X0V5_9ARAC</name>
<dbReference type="EMBL" id="BMAV01004449">
    <property type="protein sequence ID" value="GFY44874.1"/>
    <property type="molecule type" value="Genomic_DNA"/>
</dbReference>
<reference evidence="1" key="1">
    <citation type="submission" date="2020-08" db="EMBL/GenBank/DDBJ databases">
        <title>Multicomponent nature underlies the extraordinary mechanical properties of spider dragline silk.</title>
        <authorList>
            <person name="Kono N."/>
            <person name="Nakamura H."/>
            <person name="Mori M."/>
            <person name="Yoshida Y."/>
            <person name="Ohtoshi R."/>
            <person name="Malay A.D."/>
            <person name="Moran D.A.P."/>
            <person name="Tomita M."/>
            <person name="Numata K."/>
            <person name="Arakawa K."/>
        </authorList>
    </citation>
    <scope>NUCLEOTIDE SEQUENCE</scope>
</reference>
<organism evidence="1 2">
    <name type="scientific">Trichonephila inaurata madagascariensis</name>
    <dbReference type="NCBI Taxonomy" id="2747483"/>
    <lineage>
        <taxon>Eukaryota</taxon>
        <taxon>Metazoa</taxon>
        <taxon>Ecdysozoa</taxon>
        <taxon>Arthropoda</taxon>
        <taxon>Chelicerata</taxon>
        <taxon>Arachnida</taxon>
        <taxon>Araneae</taxon>
        <taxon>Araneomorphae</taxon>
        <taxon>Entelegynae</taxon>
        <taxon>Araneoidea</taxon>
        <taxon>Nephilidae</taxon>
        <taxon>Trichonephila</taxon>
        <taxon>Trichonephila inaurata</taxon>
    </lineage>
</organism>
<dbReference type="AlphaFoldDB" id="A0A8X6X0V5"/>
<evidence type="ECO:0000313" key="2">
    <source>
        <dbReference type="Proteomes" id="UP000886998"/>
    </source>
</evidence>
<dbReference type="Proteomes" id="UP000886998">
    <property type="component" value="Unassembled WGS sequence"/>
</dbReference>
<accession>A0A8X6X0V5</accession>
<keyword evidence="2" id="KW-1185">Reference proteome</keyword>
<proteinExistence type="predicted"/>
<comment type="caution">
    <text evidence="1">The sequence shown here is derived from an EMBL/GenBank/DDBJ whole genome shotgun (WGS) entry which is preliminary data.</text>
</comment>
<gene>
    <name evidence="1" type="ORF">TNIN_220651</name>
</gene>
<sequence>MRCISALVAEVWRECFFNVVTMERFSKKEKAENHPEVITEGRIAMAKLIPIFKTHWKTPLLHAQVYSKTKSKINIVRRRSVVILCFFRELLKAPSYYNRLANSF</sequence>